<name>A0AAW8FV39_9ACTN</name>
<evidence type="ECO:0000313" key="1">
    <source>
        <dbReference type="EMBL" id="MDQ0912895.1"/>
    </source>
</evidence>
<reference evidence="1" key="1">
    <citation type="submission" date="2023-07" db="EMBL/GenBank/DDBJ databases">
        <title>Comparative genomics of wheat-associated soil bacteria to identify genetic determinants of phenazine resistance.</title>
        <authorList>
            <person name="Mouncey N."/>
        </authorList>
    </citation>
    <scope>NUCLEOTIDE SEQUENCE</scope>
    <source>
        <strain evidence="1">V4I22</strain>
    </source>
</reference>
<accession>A0AAW8FV39</accession>
<organism evidence="1 2">
    <name type="scientific">Streptomyces canus</name>
    <dbReference type="NCBI Taxonomy" id="58343"/>
    <lineage>
        <taxon>Bacteria</taxon>
        <taxon>Bacillati</taxon>
        <taxon>Actinomycetota</taxon>
        <taxon>Actinomycetes</taxon>
        <taxon>Kitasatosporales</taxon>
        <taxon>Streptomycetaceae</taxon>
        <taxon>Streptomyces</taxon>
        <taxon>Streptomyces aurantiacus group</taxon>
    </lineage>
</organism>
<sequence length="47" mass="5363">MKERGNLADIFAFTCGASCAHDGTWRRRRIKPCVRRYRAQRPGPCGP</sequence>
<proteinExistence type="predicted"/>
<comment type="caution">
    <text evidence="1">The sequence shown here is derived from an EMBL/GenBank/DDBJ whole genome shotgun (WGS) entry which is preliminary data.</text>
</comment>
<dbReference type="AlphaFoldDB" id="A0AAW8FV39"/>
<dbReference type="EMBL" id="JAUSZV010000005">
    <property type="protein sequence ID" value="MDQ0912895.1"/>
    <property type="molecule type" value="Genomic_DNA"/>
</dbReference>
<protein>
    <submittedName>
        <fullName evidence="1">Uncharacterized protein</fullName>
    </submittedName>
</protein>
<gene>
    <name evidence="1" type="ORF">QFZ22_008880</name>
</gene>
<dbReference type="Proteomes" id="UP001234216">
    <property type="component" value="Unassembled WGS sequence"/>
</dbReference>
<evidence type="ECO:0000313" key="2">
    <source>
        <dbReference type="Proteomes" id="UP001234216"/>
    </source>
</evidence>